<dbReference type="RefSeq" id="WP_368654177.1">
    <property type="nucleotide sequence ID" value="NZ_CP162599.1"/>
</dbReference>
<dbReference type="EMBL" id="CP162599">
    <property type="protein sequence ID" value="XDK33499.1"/>
    <property type="molecule type" value="Genomic_DNA"/>
</dbReference>
<dbReference type="InterPro" id="IPR050959">
    <property type="entry name" value="MarA-like"/>
</dbReference>
<dbReference type="AlphaFoldDB" id="A0AB39HRZ0"/>
<evidence type="ECO:0000256" key="1">
    <source>
        <dbReference type="ARBA" id="ARBA00023015"/>
    </source>
</evidence>
<dbReference type="InterPro" id="IPR009057">
    <property type="entry name" value="Homeodomain-like_sf"/>
</dbReference>
<gene>
    <name evidence="5" type="ORF">AB4Y30_03835</name>
</gene>
<dbReference type="GO" id="GO:0043565">
    <property type="term" value="F:sequence-specific DNA binding"/>
    <property type="evidence" value="ECO:0007669"/>
    <property type="project" value="InterPro"/>
</dbReference>
<evidence type="ECO:0000256" key="3">
    <source>
        <dbReference type="ARBA" id="ARBA00023163"/>
    </source>
</evidence>
<accession>A0AB39HRZ0</accession>
<sequence length="288" mass="33550">MLKELNQAVEYIEENLCEDINWKEWFKAHAINEYHFKTIFFHLTGLTLNEYIKKRRIAMANEDLLKGLSVTDVAYKYAYQSIDGFTRAFKKELGYLPSEVQKHNIKQMFSKLHFSIEVKGGDSMEYKIVKMPAFTLAGVKSRVPMQFEGVNQEIVKLVESITTEQKELMHELMNLDPKEVVNASYDADYLFQEEKGDLTHFIGVLTTETNIDEKLDTYFVEVNEWAVFPNEGKFPETLQNTMADIYAKWLLSSDYIILPLPSFSFTHMKEDGINAYSEIWIPVEKKSE</sequence>
<dbReference type="PANTHER" id="PTHR47504:SF5">
    <property type="entry name" value="RIGHT ORIGIN-BINDING PROTEIN"/>
    <property type="match status" value="1"/>
</dbReference>
<dbReference type="InterPro" id="IPR010499">
    <property type="entry name" value="AraC_E-bd"/>
</dbReference>
<name>A0AB39HRZ0_9BACI</name>
<organism evidence="5">
    <name type="scientific">Ornithinibacillus sp. 4-3</name>
    <dbReference type="NCBI Taxonomy" id="3231488"/>
    <lineage>
        <taxon>Bacteria</taxon>
        <taxon>Bacillati</taxon>
        <taxon>Bacillota</taxon>
        <taxon>Bacilli</taxon>
        <taxon>Bacillales</taxon>
        <taxon>Bacillaceae</taxon>
        <taxon>Ornithinibacillus</taxon>
    </lineage>
</organism>
<proteinExistence type="predicted"/>
<dbReference type="Gene3D" id="3.20.80.10">
    <property type="entry name" value="Regulatory factor, effector binding domain"/>
    <property type="match status" value="1"/>
</dbReference>
<evidence type="ECO:0000256" key="2">
    <source>
        <dbReference type="ARBA" id="ARBA00023125"/>
    </source>
</evidence>
<dbReference type="InterPro" id="IPR029442">
    <property type="entry name" value="GyrI-like"/>
</dbReference>
<dbReference type="PANTHER" id="PTHR47504">
    <property type="entry name" value="RIGHT ORIGIN-BINDING PROTEIN"/>
    <property type="match status" value="1"/>
</dbReference>
<evidence type="ECO:0000313" key="5">
    <source>
        <dbReference type="EMBL" id="XDK33499.1"/>
    </source>
</evidence>
<dbReference type="PROSITE" id="PS01124">
    <property type="entry name" value="HTH_ARAC_FAMILY_2"/>
    <property type="match status" value="1"/>
</dbReference>
<dbReference type="InterPro" id="IPR018060">
    <property type="entry name" value="HTH_AraC"/>
</dbReference>
<dbReference type="SUPFAM" id="SSF55136">
    <property type="entry name" value="Probable bacterial effector-binding domain"/>
    <property type="match status" value="1"/>
</dbReference>
<feature type="domain" description="HTH araC/xylS-type" evidence="4">
    <location>
        <begin position="6"/>
        <end position="103"/>
    </location>
</feature>
<dbReference type="Gene3D" id="1.10.10.60">
    <property type="entry name" value="Homeodomain-like"/>
    <property type="match status" value="2"/>
</dbReference>
<keyword evidence="1" id="KW-0805">Transcription regulation</keyword>
<keyword evidence="2" id="KW-0238">DNA-binding</keyword>
<protein>
    <submittedName>
        <fullName evidence="5">GyrI-like domain-containing protein</fullName>
    </submittedName>
</protein>
<dbReference type="Pfam" id="PF12833">
    <property type="entry name" value="HTH_18"/>
    <property type="match status" value="1"/>
</dbReference>
<reference evidence="5" key="1">
    <citation type="submission" date="2024-07" db="EMBL/GenBank/DDBJ databases">
        <title>Halotolerant mesophilic bacterium Ornithinibacillus sp. 4-3, sp. nov., isolated from soil.</title>
        <authorList>
            <person name="Sidarenka A.V."/>
            <person name="Guliayeva D.E."/>
            <person name="Leanovich S.I."/>
            <person name="Hileuskaya K.S."/>
            <person name="Akhremchuk A.E."/>
            <person name="Sikolenko M.A."/>
            <person name="Valentovich L.N."/>
        </authorList>
    </citation>
    <scope>NUCLEOTIDE SEQUENCE</scope>
    <source>
        <strain evidence="5">4-3</strain>
    </source>
</reference>
<dbReference type="InterPro" id="IPR011256">
    <property type="entry name" value="Reg_factor_effector_dom_sf"/>
</dbReference>
<dbReference type="GO" id="GO:0003700">
    <property type="term" value="F:DNA-binding transcription factor activity"/>
    <property type="evidence" value="ECO:0007669"/>
    <property type="project" value="InterPro"/>
</dbReference>
<dbReference type="SUPFAM" id="SSF46689">
    <property type="entry name" value="Homeodomain-like"/>
    <property type="match status" value="2"/>
</dbReference>
<dbReference type="SMART" id="SM00342">
    <property type="entry name" value="HTH_ARAC"/>
    <property type="match status" value="1"/>
</dbReference>
<evidence type="ECO:0000259" key="4">
    <source>
        <dbReference type="PROSITE" id="PS01124"/>
    </source>
</evidence>
<keyword evidence="3" id="KW-0804">Transcription</keyword>
<dbReference type="Pfam" id="PF06445">
    <property type="entry name" value="GyrI-like"/>
    <property type="match status" value="1"/>
</dbReference>
<dbReference type="SMART" id="SM00871">
    <property type="entry name" value="AraC_E_bind"/>
    <property type="match status" value="1"/>
</dbReference>